<name>A0ABN6P5F6_9PROT</name>
<sequence>MTTPDHGPGVRIPPPVLVAALLAAAWLLRQLVPVPIGPPLPAFGSLLIFAALALIGWAILVMVRAGTDPRPDKPDAAMVEGGPFRFSRNPIYLGFLLAVAGFALRWGDLWGWVAVVLAHLVLDRLVVAKEEAYLATRFGAAYAAYRARVRRWV</sequence>
<accession>A0ABN6P5F6</accession>
<comment type="subcellular location">
    <subcellularLocation>
        <location evidence="1">Endomembrane system</location>
        <topology evidence="1">Multi-pass membrane protein</topology>
    </subcellularLocation>
</comment>
<keyword evidence="2 5" id="KW-0812">Transmembrane</keyword>
<keyword evidence="7" id="KW-1185">Reference proteome</keyword>
<feature type="transmembrane region" description="Helical" evidence="5">
    <location>
        <begin position="12"/>
        <end position="28"/>
    </location>
</feature>
<gene>
    <name evidence="6" type="ORF">Rmf_38210</name>
</gene>
<keyword evidence="3 5" id="KW-1133">Transmembrane helix</keyword>
<dbReference type="PANTHER" id="PTHR43847">
    <property type="entry name" value="BLL3993 PROTEIN"/>
    <property type="match status" value="1"/>
</dbReference>
<evidence type="ECO:0008006" key="8">
    <source>
        <dbReference type="Google" id="ProtNLM"/>
    </source>
</evidence>
<evidence type="ECO:0000256" key="1">
    <source>
        <dbReference type="ARBA" id="ARBA00004127"/>
    </source>
</evidence>
<dbReference type="PANTHER" id="PTHR43847:SF1">
    <property type="entry name" value="BLL3993 PROTEIN"/>
    <property type="match status" value="1"/>
</dbReference>
<evidence type="ECO:0000256" key="5">
    <source>
        <dbReference type="SAM" id="Phobius"/>
    </source>
</evidence>
<feature type="transmembrane region" description="Helical" evidence="5">
    <location>
        <begin position="86"/>
        <end position="103"/>
    </location>
</feature>
<evidence type="ECO:0000256" key="2">
    <source>
        <dbReference type="ARBA" id="ARBA00022692"/>
    </source>
</evidence>
<dbReference type="EMBL" id="AP025637">
    <property type="protein sequence ID" value="BDG73892.1"/>
    <property type="molecule type" value="Genomic_DNA"/>
</dbReference>
<evidence type="ECO:0000256" key="4">
    <source>
        <dbReference type="ARBA" id="ARBA00023136"/>
    </source>
</evidence>
<dbReference type="InterPro" id="IPR007318">
    <property type="entry name" value="Phopholipid_MeTrfase"/>
</dbReference>
<dbReference type="InterPro" id="IPR052527">
    <property type="entry name" value="Metal_cation-efflux_comp"/>
</dbReference>
<dbReference type="Pfam" id="PF04191">
    <property type="entry name" value="PEMT"/>
    <property type="match status" value="1"/>
</dbReference>
<keyword evidence="4 5" id="KW-0472">Membrane</keyword>
<evidence type="ECO:0000313" key="7">
    <source>
        <dbReference type="Proteomes" id="UP000831327"/>
    </source>
</evidence>
<feature type="transmembrane region" description="Helical" evidence="5">
    <location>
        <begin position="109"/>
        <end position="127"/>
    </location>
</feature>
<dbReference type="Gene3D" id="1.20.120.1630">
    <property type="match status" value="1"/>
</dbReference>
<feature type="transmembrane region" description="Helical" evidence="5">
    <location>
        <begin position="40"/>
        <end position="65"/>
    </location>
</feature>
<dbReference type="Proteomes" id="UP000831327">
    <property type="component" value="Chromosome"/>
</dbReference>
<proteinExistence type="predicted"/>
<evidence type="ECO:0000313" key="6">
    <source>
        <dbReference type="EMBL" id="BDG73892.1"/>
    </source>
</evidence>
<evidence type="ECO:0000256" key="3">
    <source>
        <dbReference type="ARBA" id="ARBA00022989"/>
    </source>
</evidence>
<dbReference type="RefSeq" id="WP_244408104.1">
    <property type="nucleotide sequence ID" value="NZ_AP025637.1"/>
</dbReference>
<organism evidence="6 7">
    <name type="scientific">Roseomonas fluvialis</name>
    <dbReference type="NCBI Taxonomy" id="1750527"/>
    <lineage>
        <taxon>Bacteria</taxon>
        <taxon>Pseudomonadati</taxon>
        <taxon>Pseudomonadota</taxon>
        <taxon>Alphaproteobacteria</taxon>
        <taxon>Acetobacterales</taxon>
        <taxon>Roseomonadaceae</taxon>
        <taxon>Roseomonas</taxon>
    </lineage>
</organism>
<reference evidence="6 7" key="1">
    <citation type="journal article" date="2016" name="Microbes Environ.">
        <title>Phylogenetically diverse aerobic anoxygenic phototrophic bacteria isolated from epilithic biofilms in Tama river, Japan.</title>
        <authorList>
            <person name="Hirose S."/>
            <person name="Matsuura K."/>
            <person name="Haruta S."/>
        </authorList>
    </citation>
    <scope>NUCLEOTIDE SEQUENCE [LARGE SCALE GENOMIC DNA]</scope>
    <source>
        <strain evidence="6 7">S08</strain>
    </source>
</reference>
<protein>
    <recommendedName>
        <fullName evidence="8">Isoprenylcysteine carboxylmethyltransferase family protein</fullName>
    </recommendedName>
</protein>